<evidence type="ECO:0000313" key="2">
    <source>
        <dbReference type="EMBL" id="MBA0085594.1"/>
    </source>
</evidence>
<sequence length="145" mass="14767">MTLNAVSTGPVAVFQGFEVQSFKGTFSIMAGSTDILSGTFSDATFGAGTSLVLSASNHVPGETLTLTSGVIPARDLGGQLAMSLSLAIAPLVGVQENSIAPFTGSIAGTFSSSQAAVPEPSLFSLMLMGLGSYGAWAVARFRRRT</sequence>
<evidence type="ECO:0000259" key="1">
    <source>
        <dbReference type="Pfam" id="PF07589"/>
    </source>
</evidence>
<name>A0A7V8NQB9_9BACT</name>
<feature type="domain" description="Ice-binding protein C-terminal" evidence="1">
    <location>
        <begin position="116"/>
        <end position="143"/>
    </location>
</feature>
<proteinExistence type="predicted"/>
<dbReference type="Pfam" id="PF07589">
    <property type="entry name" value="PEP-CTERM"/>
    <property type="match status" value="1"/>
</dbReference>
<protein>
    <submittedName>
        <fullName evidence="2">PEP-CTERM sorting domain-containing protein</fullName>
    </submittedName>
</protein>
<keyword evidence="3" id="KW-1185">Reference proteome</keyword>
<dbReference type="AlphaFoldDB" id="A0A7V8NQB9"/>
<organism evidence="2 3">
    <name type="scientific">Candidatus Acidiferrum panamense</name>
    <dbReference type="NCBI Taxonomy" id="2741543"/>
    <lineage>
        <taxon>Bacteria</taxon>
        <taxon>Pseudomonadati</taxon>
        <taxon>Acidobacteriota</taxon>
        <taxon>Terriglobia</taxon>
        <taxon>Candidatus Acidiferrales</taxon>
        <taxon>Candidatus Acidiferrum</taxon>
    </lineage>
</organism>
<dbReference type="Proteomes" id="UP000567293">
    <property type="component" value="Unassembled WGS sequence"/>
</dbReference>
<accession>A0A7V8NQB9</accession>
<reference evidence="2" key="1">
    <citation type="submission" date="2020-06" db="EMBL/GenBank/DDBJ databases">
        <title>Legume-microbial interactions unlock mineral nutrients during tropical forest succession.</title>
        <authorList>
            <person name="Epihov D.Z."/>
        </authorList>
    </citation>
    <scope>NUCLEOTIDE SEQUENCE [LARGE SCALE GENOMIC DNA]</scope>
    <source>
        <strain evidence="2">Pan2503</strain>
    </source>
</reference>
<dbReference type="EMBL" id="JACDQQ010001109">
    <property type="protein sequence ID" value="MBA0085594.1"/>
    <property type="molecule type" value="Genomic_DNA"/>
</dbReference>
<gene>
    <name evidence="2" type="ORF">HRJ53_11415</name>
</gene>
<dbReference type="InterPro" id="IPR013424">
    <property type="entry name" value="Ice-binding_C"/>
</dbReference>
<evidence type="ECO:0000313" key="3">
    <source>
        <dbReference type="Proteomes" id="UP000567293"/>
    </source>
</evidence>
<comment type="caution">
    <text evidence="2">The sequence shown here is derived from an EMBL/GenBank/DDBJ whole genome shotgun (WGS) entry which is preliminary data.</text>
</comment>